<gene>
    <name evidence="8" type="ORF">SAMN05444377_11073</name>
</gene>
<dbReference type="Gene3D" id="3.40.30.10">
    <property type="entry name" value="Glutaredoxin"/>
    <property type="match status" value="1"/>
</dbReference>
<keyword evidence="3" id="KW-1015">Disulfide bond</keyword>
<sequence>MKKITLVLLSLVMLTASCQKKATESTEKNAESRYETLDAQAFATAIKNQAEAQIIDVRTPEEFAAGHLDKAKNLNWNAAEEFEKGVAQLDRSKPVYVYCLAGSRSTAAAKKLQEMGFTTIYELEGGYQKWRAAGLANASAAGGMTQSDFEKLLNTDKKVLVDFYTTWCGPCKKLKPTLDKIATEMSDKVVVVRIDAEENLALAEALKVEGYPTLMVYENKKQVWRYLGYLSEEELKKQLQ</sequence>
<name>A0A1M5C299_9FLAO</name>
<dbReference type="InterPro" id="IPR036873">
    <property type="entry name" value="Rhodanese-like_dom_sf"/>
</dbReference>
<proteinExistence type="predicted"/>
<reference evidence="8 9" key="1">
    <citation type="submission" date="2016-11" db="EMBL/GenBank/DDBJ databases">
        <authorList>
            <person name="Jaros S."/>
            <person name="Januszkiewicz K."/>
            <person name="Wedrychowicz H."/>
        </authorList>
    </citation>
    <scope>NUCLEOTIDE SEQUENCE [LARGE SCALE GENOMIC DNA]</scope>
    <source>
        <strain evidence="8 9">DSM 25660</strain>
    </source>
</reference>
<dbReference type="PRINTS" id="PR00421">
    <property type="entry name" value="THIOREDOXIN"/>
</dbReference>
<evidence type="ECO:0000259" key="7">
    <source>
        <dbReference type="PROSITE" id="PS51352"/>
    </source>
</evidence>
<evidence type="ECO:0000313" key="8">
    <source>
        <dbReference type="EMBL" id="SHF48914.1"/>
    </source>
</evidence>
<dbReference type="CDD" id="cd00158">
    <property type="entry name" value="RHOD"/>
    <property type="match status" value="1"/>
</dbReference>
<keyword evidence="1" id="KW-0813">Transport</keyword>
<dbReference type="GO" id="GO:0015035">
    <property type="term" value="F:protein-disulfide reductase activity"/>
    <property type="evidence" value="ECO:0007669"/>
    <property type="project" value="TreeGrafter"/>
</dbReference>
<dbReference type="RefSeq" id="WP_073363603.1">
    <property type="nucleotide sequence ID" value="NZ_FQVQ01000010.1"/>
</dbReference>
<evidence type="ECO:0000259" key="6">
    <source>
        <dbReference type="PROSITE" id="PS50206"/>
    </source>
</evidence>
<keyword evidence="4" id="KW-0676">Redox-active center</keyword>
<evidence type="ECO:0000256" key="4">
    <source>
        <dbReference type="ARBA" id="ARBA00023284"/>
    </source>
</evidence>
<keyword evidence="9" id="KW-1185">Reference proteome</keyword>
<evidence type="ECO:0000256" key="2">
    <source>
        <dbReference type="ARBA" id="ARBA00022982"/>
    </source>
</evidence>
<dbReference type="Pfam" id="PF00581">
    <property type="entry name" value="Rhodanese"/>
    <property type="match status" value="1"/>
</dbReference>
<dbReference type="PANTHER" id="PTHR45663">
    <property type="entry name" value="GEO12009P1"/>
    <property type="match status" value="1"/>
</dbReference>
<dbReference type="SUPFAM" id="SSF52833">
    <property type="entry name" value="Thioredoxin-like"/>
    <property type="match status" value="1"/>
</dbReference>
<feature type="chain" id="PRO_5013336358" evidence="5">
    <location>
        <begin position="23"/>
        <end position="240"/>
    </location>
</feature>
<dbReference type="STRING" id="1124188.SAMN05444377_11073"/>
<dbReference type="PROSITE" id="PS00194">
    <property type="entry name" value="THIOREDOXIN_1"/>
    <property type="match status" value="1"/>
</dbReference>
<feature type="domain" description="Thioredoxin" evidence="7">
    <location>
        <begin position="106"/>
        <end position="240"/>
    </location>
</feature>
<dbReference type="InterPro" id="IPR036249">
    <property type="entry name" value="Thioredoxin-like_sf"/>
</dbReference>
<evidence type="ECO:0000313" key="9">
    <source>
        <dbReference type="Proteomes" id="UP000184147"/>
    </source>
</evidence>
<dbReference type="SMART" id="SM00450">
    <property type="entry name" value="RHOD"/>
    <property type="match status" value="1"/>
</dbReference>
<dbReference type="Gene3D" id="3.40.250.10">
    <property type="entry name" value="Rhodanese-like domain"/>
    <property type="match status" value="1"/>
</dbReference>
<accession>A0A1M5C299</accession>
<organism evidence="8 9">
    <name type="scientific">Flavobacterium fontis</name>
    <dbReference type="NCBI Taxonomy" id="1124188"/>
    <lineage>
        <taxon>Bacteria</taxon>
        <taxon>Pseudomonadati</taxon>
        <taxon>Bacteroidota</taxon>
        <taxon>Flavobacteriia</taxon>
        <taxon>Flavobacteriales</taxon>
        <taxon>Flavobacteriaceae</taxon>
        <taxon>Flavobacterium</taxon>
    </lineage>
</organism>
<dbReference type="GO" id="GO:0005737">
    <property type="term" value="C:cytoplasm"/>
    <property type="evidence" value="ECO:0007669"/>
    <property type="project" value="TreeGrafter"/>
</dbReference>
<evidence type="ECO:0000256" key="3">
    <source>
        <dbReference type="ARBA" id="ARBA00023157"/>
    </source>
</evidence>
<evidence type="ECO:0000256" key="1">
    <source>
        <dbReference type="ARBA" id="ARBA00022448"/>
    </source>
</evidence>
<dbReference type="PROSITE" id="PS50206">
    <property type="entry name" value="RHODANESE_3"/>
    <property type="match status" value="1"/>
</dbReference>
<dbReference type="Pfam" id="PF00085">
    <property type="entry name" value="Thioredoxin"/>
    <property type="match status" value="1"/>
</dbReference>
<dbReference type="PROSITE" id="PS51352">
    <property type="entry name" value="THIOREDOXIN_2"/>
    <property type="match status" value="1"/>
</dbReference>
<evidence type="ECO:0000256" key="5">
    <source>
        <dbReference type="SAM" id="SignalP"/>
    </source>
</evidence>
<dbReference type="Proteomes" id="UP000184147">
    <property type="component" value="Unassembled WGS sequence"/>
</dbReference>
<keyword evidence="2" id="KW-0249">Electron transport</keyword>
<keyword evidence="5" id="KW-0732">Signal</keyword>
<dbReference type="AlphaFoldDB" id="A0A1M5C299"/>
<dbReference type="InterPro" id="IPR013766">
    <property type="entry name" value="Thioredoxin_domain"/>
</dbReference>
<dbReference type="PROSITE" id="PS51257">
    <property type="entry name" value="PROKAR_LIPOPROTEIN"/>
    <property type="match status" value="1"/>
</dbReference>
<dbReference type="EMBL" id="FQVQ01000010">
    <property type="protein sequence ID" value="SHF48914.1"/>
    <property type="molecule type" value="Genomic_DNA"/>
</dbReference>
<dbReference type="OrthoDB" id="9808735at2"/>
<dbReference type="SUPFAM" id="SSF52821">
    <property type="entry name" value="Rhodanese/Cell cycle control phosphatase"/>
    <property type="match status" value="1"/>
</dbReference>
<dbReference type="CDD" id="cd02947">
    <property type="entry name" value="TRX_family"/>
    <property type="match status" value="1"/>
</dbReference>
<protein>
    <submittedName>
        <fullName evidence="8">Thioredoxin</fullName>
    </submittedName>
</protein>
<dbReference type="InterPro" id="IPR017937">
    <property type="entry name" value="Thioredoxin_CS"/>
</dbReference>
<dbReference type="PANTHER" id="PTHR45663:SF11">
    <property type="entry name" value="GEO12009P1"/>
    <property type="match status" value="1"/>
</dbReference>
<dbReference type="InterPro" id="IPR001763">
    <property type="entry name" value="Rhodanese-like_dom"/>
</dbReference>
<feature type="domain" description="Rhodanese" evidence="6">
    <location>
        <begin position="48"/>
        <end position="139"/>
    </location>
</feature>
<feature type="signal peptide" evidence="5">
    <location>
        <begin position="1"/>
        <end position="22"/>
    </location>
</feature>